<evidence type="ECO:0000256" key="12">
    <source>
        <dbReference type="RuleBase" id="RU363018"/>
    </source>
</evidence>
<evidence type="ECO:0000256" key="8">
    <source>
        <dbReference type="ARBA" id="ARBA00023136"/>
    </source>
</evidence>
<dbReference type="OrthoDB" id="4173905at2759"/>
<organism evidence="14 15">
    <name type="scientific">Umbelopsis vinacea</name>
    <dbReference type="NCBI Taxonomy" id="44442"/>
    <lineage>
        <taxon>Eukaryota</taxon>
        <taxon>Fungi</taxon>
        <taxon>Fungi incertae sedis</taxon>
        <taxon>Mucoromycota</taxon>
        <taxon>Mucoromycotina</taxon>
        <taxon>Umbelopsidomycetes</taxon>
        <taxon>Umbelopsidales</taxon>
        <taxon>Umbelopsidaceae</taxon>
        <taxon>Umbelopsis</taxon>
    </lineage>
</organism>
<sequence>MVLTLFSSAYEYLEQSLQQATISILKQGPIPRHVGFVLDGNRRFARAHGATSTRFGHYEGFRQLEKVLETCMQLGVEAVTVYAFSIENFKRSKEEVDYLMQLFREAFSELCEKNDVVKEYGIAVRFLGNISLLPPDVAEIALRTEERTRHNTKRIFNICCPYTSRDEISTAMRNSVKKVEQGQMRIRDINEHVIEQNLFTAKSPPLDILVRTSGEIRLSDFLLWQSSKDCHIQFVKCYWPQFSLWRFLPVLLEYQMNYGDMMANRSEDHVPSPRRRRSGSDSSSSSDTLVGDDDINLLESLAIEESRQCS</sequence>
<keyword evidence="6" id="KW-0256">Endoplasmic reticulum</keyword>
<evidence type="ECO:0000256" key="9">
    <source>
        <dbReference type="ARBA" id="ARBA00047353"/>
    </source>
</evidence>
<dbReference type="Gene3D" id="3.40.1180.10">
    <property type="entry name" value="Decaprenyl diphosphate synthase-like"/>
    <property type="match status" value="1"/>
</dbReference>
<dbReference type="InterPro" id="IPR001441">
    <property type="entry name" value="UPP_synth-like"/>
</dbReference>
<name>A0A8H7UC04_9FUNG</name>
<keyword evidence="8" id="KW-0472">Membrane</keyword>
<comment type="cofactor">
    <cofactor evidence="1">
        <name>Mg(2+)</name>
        <dbReference type="ChEBI" id="CHEBI:18420"/>
    </cofactor>
</comment>
<evidence type="ECO:0000256" key="5">
    <source>
        <dbReference type="ARBA" id="ARBA00022679"/>
    </source>
</evidence>
<dbReference type="HAMAP" id="MF_01139">
    <property type="entry name" value="ISPT"/>
    <property type="match status" value="1"/>
</dbReference>
<dbReference type="GO" id="GO:0005811">
    <property type="term" value="C:lipid droplet"/>
    <property type="evidence" value="ECO:0007669"/>
    <property type="project" value="TreeGrafter"/>
</dbReference>
<dbReference type="FunFam" id="3.40.1180.10:FF:000002">
    <property type="entry name" value="Alkyl transferase"/>
    <property type="match status" value="1"/>
</dbReference>
<evidence type="ECO:0000313" key="15">
    <source>
        <dbReference type="Proteomes" id="UP000612746"/>
    </source>
</evidence>
<dbReference type="PROSITE" id="PS01066">
    <property type="entry name" value="UPP_SYNTHASE"/>
    <property type="match status" value="1"/>
</dbReference>
<dbReference type="PANTHER" id="PTHR10291:SF43">
    <property type="entry name" value="DEHYDRODOLICHYL DIPHOSPHATE SYNTHASE COMPLEX SUBUNIT DHDDS"/>
    <property type="match status" value="1"/>
</dbReference>
<dbReference type="CDD" id="cd00475">
    <property type="entry name" value="Cis_IPPS"/>
    <property type="match status" value="1"/>
</dbReference>
<dbReference type="GO" id="GO:0016094">
    <property type="term" value="P:polyprenol biosynthetic process"/>
    <property type="evidence" value="ECO:0007669"/>
    <property type="project" value="TreeGrafter"/>
</dbReference>
<comment type="subcellular location">
    <subcellularLocation>
        <location evidence="2">Endoplasmic reticulum membrane</location>
        <topology evidence="2">Peripheral membrane protein</topology>
    </subcellularLocation>
</comment>
<gene>
    <name evidence="14" type="ORF">INT44_000123</name>
</gene>
<protein>
    <recommendedName>
        <fullName evidence="12">Alkyl transferase</fullName>
        <ecNumber evidence="12">2.5.1.-</ecNumber>
    </recommendedName>
</protein>
<keyword evidence="15" id="KW-1185">Reference proteome</keyword>
<comment type="catalytic activity">
    <reaction evidence="9">
        <text>n isopentenyl diphosphate + (2E,6E)-farnesyl diphosphate = a di-trans,poly-cis-polyprenyl diphosphate + n diphosphate</text>
        <dbReference type="Rhea" id="RHEA:53008"/>
        <dbReference type="Rhea" id="RHEA-COMP:19494"/>
        <dbReference type="ChEBI" id="CHEBI:33019"/>
        <dbReference type="ChEBI" id="CHEBI:128769"/>
        <dbReference type="ChEBI" id="CHEBI:136960"/>
        <dbReference type="ChEBI" id="CHEBI:175763"/>
        <dbReference type="EC" id="2.5.1.87"/>
    </reaction>
</comment>
<dbReference type="SUPFAM" id="SSF64005">
    <property type="entry name" value="Undecaprenyl diphosphate synthase"/>
    <property type="match status" value="1"/>
</dbReference>
<evidence type="ECO:0000256" key="10">
    <source>
        <dbReference type="ARBA" id="ARBA00058504"/>
    </source>
</evidence>
<dbReference type="Proteomes" id="UP000612746">
    <property type="component" value="Unassembled WGS sequence"/>
</dbReference>
<dbReference type="InterPro" id="IPR018520">
    <property type="entry name" value="UPP_synth-like_CS"/>
</dbReference>
<evidence type="ECO:0000256" key="4">
    <source>
        <dbReference type="ARBA" id="ARBA00005432"/>
    </source>
</evidence>
<dbReference type="InterPro" id="IPR036424">
    <property type="entry name" value="UPP_synth-like_sf"/>
</dbReference>
<feature type="region of interest" description="Disordered" evidence="13">
    <location>
        <begin position="265"/>
        <end position="293"/>
    </location>
</feature>
<reference evidence="14" key="1">
    <citation type="submission" date="2020-12" db="EMBL/GenBank/DDBJ databases">
        <title>Metabolic potential, ecology and presence of endohyphal bacteria is reflected in genomic diversity of Mucoromycotina.</title>
        <authorList>
            <person name="Muszewska A."/>
            <person name="Okrasinska A."/>
            <person name="Steczkiewicz K."/>
            <person name="Drgas O."/>
            <person name="Orlowska M."/>
            <person name="Perlinska-Lenart U."/>
            <person name="Aleksandrzak-Piekarczyk T."/>
            <person name="Szatraj K."/>
            <person name="Zielenkiewicz U."/>
            <person name="Pilsyk S."/>
            <person name="Malc E."/>
            <person name="Mieczkowski P."/>
            <person name="Kruszewska J.S."/>
            <person name="Biernat P."/>
            <person name="Pawlowska J."/>
        </authorList>
    </citation>
    <scope>NUCLEOTIDE SEQUENCE</scope>
    <source>
        <strain evidence="14">WA0000051536</strain>
    </source>
</reference>
<evidence type="ECO:0000256" key="2">
    <source>
        <dbReference type="ARBA" id="ARBA00004406"/>
    </source>
</evidence>
<dbReference type="NCBIfam" id="TIGR00055">
    <property type="entry name" value="uppS"/>
    <property type="match status" value="1"/>
</dbReference>
<dbReference type="AlphaFoldDB" id="A0A8H7UC04"/>
<dbReference type="GO" id="GO:1904423">
    <property type="term" value="C:dehydrodolichyl diphosphate synthase complex"/>
    <property type="evidence" value="ECO:0007669"/>
    <property type="project" value="TreeGrafter"/>
</dbReference>
<comment type="subunit">
    <text evidence="11">Forms an active dehydrodolichyl diphosphate synthase complex with NUS1.</text>
</comment>
<accession>A0A8H7UC04</accession>
<dbReference type="Pfam" id="PF01255">
    <property type="entry name" value="Prenyltransf"/>
    <property type="match status" value="1"/>
</dbReference>
<comment type="similarity">
    <text evidence="4 12">Belongs to the UPP synthase family.</text>
</comment>
<evidence type="ECO:0000256" key="11">
    <source>
        <dbReference type="ARBA" id="ARBA00064670"/>
    </source>
</evidence>
<keyword evidence="5 12" id="KW-0808">Transferase</keyword>
<dbReference type="GO" id="GO:0045547">
    <property type="term" value="F:ditrans,polycis-polyprenyl diphosphate synthase [(2E,6E)-farnesyl diphosphate specific] activity"/>
    <property type="evidence" value="ECO:0007669"/>
    <property type="project" value="UniProtKB-EC"/>
</dbReference>
<evidence type="ECO:0000256" key="13">
    <source>
        <dbReference type="SAM" id="MobiDB-lite"/>
    </source>
</evidence>
<comment type="pathway">
    <text evidence="3">Protein modification; protein glycosylation.</text>
</comment>
<evidence type="ECO:0000256" key="3">
    <source>
        <dbReference type="ARBA" id="ARBA00004922"/>
    </source>
</evidence>
<evidence type="ECO:0000313" key="14">
    <source>
        <dbReference type="EMBL" id="KAG2174009.1"/>
    </source>
</evidence>
<dbReference type="EC" id="2.5.1.-" evidence="12"/>
<dbReference type="PANTHER" id="PTHR10291">
    <property type="entry name" value="DEHYDRODOLICHYL DIPHOSPHATE SYNTHASE FAMILY MEMBER"/>
    <property type="match status" value="1"/>
</dbReference>
<evidence type="ECO:0000256" key="1">
    <source>
        <dbReference type="ARBA" id="ARBA00001946"/>
    </source>
</evidence>
<evidence type="ECO:0000256" key="6">
    <source>
        <dbReference type="ARBA" id="ARBA00022824"/>
    </source>
</evidence>
<keyword evidence="7" id="KW-0460">Magnesium</keyword>
<evidence type="ECO:0000256" key="7">
    <source>
        <dbReference type="ARBA" id="ARBA00022842"/>
    </source>
</evidence>
<dbReference type="EMBL" id="JAEPRA010000017">
    <property type="protein sequence ID" value="KAG2174009.1"/>
    <property type="molecule type" value="Genomic_DNA"/>
</dbReference>
<comment type="function">
    <text evidence="10">With NUS1, forms the dehydrodolichyl diphosphate synthase (DDS) complex, an essential component of the dolichol monophosphate (Dol-P) biosynthetic machinery. Adds multiple copies of isopentenyl pyrophosphate (IPP) to farnesyl pyrophosphate (FPP) to produce dehydrodolichyl diphosphate (Dedol-PP), a precursor of dolichol which is utilized as a sugar carrier in protein glycosylation in the endoplasmic reticulum (ER).</text>
</comment>
<proteinExistence type="inferred from homology"/>
<comment type="caution">
    <text evidence="14">The sequence shown here is derived from an EMBL/GenBank/DDBJ whole genome shotgun (WGS) entry which is preliminary data.</text>
</comment>
<dbReference type="GO" id="GO:0005789">
    <property type="term" value="C:endoplasmic reticulum membrane"/>
    <property type="evidence" value="ECO:0007669"/>
    <property type="project" value="UniProtKB-SubCell"/>
</dbReference>